<evidence type="ECO:0000313" key="3">
    <source>
        <dbReference type="Proteomes" id="UP000676079"/>
    </source>
</evidence>
<dbReference type="PANTHER" id="PTHR34351:SF1">
    <property type="entry name" value="SLR1927 PROTEIN"/>
    <property type="match status" value="1"/>
</dbReference>
<accession>A0ABX8BS58</accession>
<dbReference type="Proteomes" id="UP000676079">
    <property type="component" value="Chromosome"/>
</dbReference>
<dbReference type="RefSeq" id="WP_220564437.1">
    <property type="nucleotide sequence ID" value="NZ_CP074133.1"/>
</dbReference>
<keyword evidence="1" id="KW-1133">Transmembrane helix</keyword>
<dbReference type="EMBL" id="CP074133">
    <property type="protein sequence ID" value="QUX23213.1"/>
    <property type="molecule type" value="Genomic_DNA"/>
</dbReference>
<keyword evidence="3" id="KW-1185">Reference proteome</keyword>
<dbReference type="PANTHER" id="PTHR34351">
    <property type="entry name" value="SLR1927 PROTEIN-RELATED"/>
    <property type="match status" value="1"/>
</dbReference>
<evidence type="ECO:0000256" key="1">
    <source>
        <dbReference type="SAM" id="Phobius"/>
    </source>
</evidence>
<evidence type="ECO:0000313" key="2">
    <source>
        <dbReference type="EMBL" id="QUX23213.1"/>
    </source>
</evidence>
<proteinExistence type="predicted"/>
<name>A0ABX8BS58_9ACTN</name>
<keyword evidence="1" id="KW-0472">Membrane</keyword>
<keyword evidence="1" id="KW-0812">Transmembrane</keyword>
<feature type="transmembrane region" description="Helical" evidence="1">
    <location>
        <begin position="33"/>
        <end position="54"/>
    </location>
</feature>
<protein>
    <submittedName>
        <fullName evidence="2">DUF58 domain-containing protein</fullName>
    </submittedName>
</protein>
<reference evidence="2 3" key="1">
    <citation type="submission" date="2021-05" db="EMBL/GenBank/DDBJ databases">
        <title>Direct Submission.</title>
        <authorList>
            <person name="Li K."/>
            <person name="Gao J."/>
        </authorList>
    </citation>
    <scope>NUCLEOTIDE SEQUENCE [LARGE SCALE GENOMIC DNA]</scope>
    <source>
        <strain evidence="2 3">Mg02</strain>
    </source>
</reference>
<gene>
    <name evidence="2" type="ORF">KGD84_02070</name>
</gene>
<organism evidence="2 3">
    <name type="scientific">Nocardiopsis changdeensis</name>
    <dbReference type="NCBI Taxonomy" id="2831969"/>
    <lineage>
        <taxon>Bacteria</taxon>
        <taxon>Bacillati</taxon>
        <taxon>Actinomycetota</taxon>
        <taxon>Actinomycetes</taxon>
        <taxon>Streptosporangiales</taxon>
        <taxon>Nocardiopsidaceae</taxon>
        <taxon>Nocardiopsis</taxon>
    </lineage>
</organism>
<sequence>MPTARGLAVAGTGVLLLVLGVLSEYQELALLGGVAVAAVVLAVVAVGRPAAVAVERSPSAVRTSPGAAVDVRLSLRNTGRRAVRAADRVGGHRGERPVRPQRLAGRAAAEVHYRFRPGRRGLVRLGPLRAGRSDPLGLAAAYRDHGDTDLVWVHPRWEPLGSVPVGRRADPDGEADGAPSGALTFHTLRDHVPGDDLRHVHWRSSARLDRLVVREYIDVSQPRLHVIVDDRPAPGGEDALDEVASVAASLVGTGVGASMHCELWLVSGRGRDSAGGLPPMLDLLAEAVPSPDADLEGALRLARSRPAGDTAILVGGALGTADLRSFGRLEHHYSSLVAISLGAAERPAAPPSVTLLCAGDARGFAERWNGAPWSR</sequence>